<reference evidence="2" key="1">
    <citation type="submission" date="2014-11" db="EMBL/GenBank/DDBJ databases">
        <authorList>
            <person name="Amaro Gonzalez C."/>
        </authorList>
    </citation>
    <scope>NUCLEOTIDE SEQUENCE</scope>
</reference>
<keyword evidence="1" id="KW-1133">Transmembrane helix</keyword>
<dbReference type="EMBL" id="GBXM01002678">
    <property type="protein sequence ID" value="JAI05900.1"/>
    <property type="molecule type" value="Transcribed_RNA"/>
</dbReference>
<protein>
    <submittedName>
        <fullName evidence="2">Uncharacterized protein</fullName>
    </submittedName>
</protein>
<feature type="transmembrane region" description="Helical" evidence="1">
    <location>
        <begin position="20"/>
        <end position="43"/>
    </location>
</feature>
<proteinExistence type="predicted"/>
<sequence length="47" mass="5922">MGNVCIKGRHNKLRLQPIPFFFWCREYYVLILVYFDTMTWYYLTFFS</sequence>
<keyword evidence="1" id="KW-0812">Transmembrane</keyword>
<keyword evidence="1" id="KW-0472">Membrane</keyword>
<evidence type="ECO:0000313" key="2">
    <source>
        <dbReference type="EMBL" id="JAI05900.1"/>
    </source>
</evidence>
<reference evidence="2" key="2">
    <citation type="journal article" date="2015" name="Fish Shellfish Immunol.">
        <title>Early steps in the European eel (Anguilla anguilla)-Vibrio vulnificus interaction in the gills: Role of the RtxA13 toxin.</title>
        <authorList>
            <person name="Callol A."/>
            <person name="Pajuelo D."/>
            <person name="Ebbesson L."/>
            <person name="Teles M."/>
            <person name="MacKenzie S."/>
            <person name="Amaro C."/>
        </authorList>
    </citation>
    <scope>NUCLEOTIDE SEQUENCE</scope>
</reference>
<evidence type="ECO:0000256" key="1">
    <source>
        <dbReference type="SAM" id="Phobius"/>
    </source>
</evidence>
<dbReference type="AlphaFoldDB" id="A0A0E9XTC0"/>
<name>A0A0E9XTC0_ANGAN</name>
<accession>A0A0E9XTC0</accession>
<organism evidence="2">
    <name type="scientific">Anguilla anguilla</name>
    <name type="common">European freshwater eel</name>
    <name type="synonym">Muraena anguilla</name>
    <dbReference type="NCBI Taxonomy" id="7936"/>
    <lineage>
        <taxon>Eukaryota</taxon>
        <taxon>Metazoa</taxon>
        <taxon>Chordata</taxon>
        <taxon>Craniata</taxon>
        <taxon>Vertebrata</taxon>
        <taxon>Euteleostomi</taxon>
        <taxon>Actinopterygii</taxon>
        <taxon>Neopterygii</taxon>
        <taxon>Teleostei</taxon>
        <taxon>Anguilliformes</taxon>
        <taxon>Anguillidae</taxon>
        <taxon>Anguilla</taxon>
    </lineage>
</organism>